<proteinExistence type="predicted"/>
<dbReference type="AlphaFoldDB" id="A0A9N9BVT8"/>
<keyword evidence="2" id="KW-1185">Reference proteome</keyword>
<feature type="non-terminal residue" evidence="1">
    <location>
        <position position="65"/>
    </location>
</feature>
<evidence type="ECO:0000313" key="2">
    <source>
        <dbReference type="Proteomes" id="UP000789375"/>
    </source>
</evidence>
<sequence length="65" mass="7164">VRFRQNVVALGRNPSIPSSALGRYPPIPSSGRDLWKKFNPEVQHCQGAVAHGRNPSIPSNGRDSW</sequence>
<gene>
    <name evidence="1" type="ORF">FMOSSE_LOCUS7846</name>
</gene>
<organism evidence="1 2">
    <name type="scientific">Funneliformis mosseae</name>
    <name type="common">Endomycorrhizal fungus</name>
    <name type="synonym">Glomus mosseae</name>
    <dbReference type="NCBI Taxonomy" id="27381"/>
    <lineage>
        <taxon>Eukaryota</taxon>
        <taxon>Fungi</taxon>
        <taxon>Fungi incertae sedis</taxon>
        <taxon>Mucoromycota</taxon>
        <taxon>Glomeromycotina</taxon>
        <taxon>Glomeromycetes</taxon>
        <taxon>Glomerales</taxon>
        <taxon>Glomeraceae</taxon>
        <taxon>Funneliformis</taxon>
    </lineage>
</organism>
<comment type="caution">
    <text evidence="1">The sequence shown here is derived from an EMBL/GenBank/DDBJ whole genome shotgun (WGS) entry which is preliminary data.</text>
</comment>
<dbReference type="EMBL" id="CAJVPP010001918">
    <property type="protein sequence ID" value="CAG8578878.1"/>
    <property type="molecule type" value="Genomic_DNA"/>
</dbReference>
<name>A0A9N9BVT8_FUNMO</name>
<protein>
    <submittedName>
        <fullName evidence="1">13339_t:CDS:1</fullName>
    </submittedName>
</protein>
<reference evidence="1" key="1">
    <citation type="submission" date="2021-06" db="EMBL/GenBank/DDBJ databases">
        <authorList>
            <person name="Kallberg Y."/>
            <person name="Tangrot J."/>
            <person name="Rosling A."/>
        </authorList>
    </citation>
    <scope>NUCLEOTIDE SEQUENCE</scope>
    <source>
        <strain evidence="1">87-6 pot B 2015</strain>
    </source>
</reference>
<accession>A0A9N9BVT8</accession>
<evidence type="ECO:0000313" key="1">
    <source>
        <dbReference type="EMBL" id="CAG8578878.1"/>
    </source>
</evidence>
<dbReference type="Proteomes" id="UP000789375">
    <property type="component" value="Unassembled WGS sequence"/>
</dbReference>